<proteinExistence type="predicted"/>
<dbReference type="Pfam" id="PF02365">
    <property type="entry name" value="NAM"/>
    <property type="match status" value="1"/>
</dbReference>
<dbReference type="GO" id="GO:0003677">
    <property type="term" value="F:DNA binding"/>
    <property type="evidence" value="ECO:0007669"/>
    <property type="project" value="UniProtKB-KW"/>
</dbReference>
<keyword evidence="1" id="KW-0805">Transcription regulation</keyword>
<organism evidence="7 8">
    <name type="scientific">Mikania micrantha</name>
    <name type="common">bitter vine</name>
    <dbReference type="NCBI Taxonomy" id="192012"/>
    <lineage>
        <taxon>Eukaryota</taxon>
        <taxon>Viridiplantae</taxon>
        <taxon>Streptophyta</taxon>
        <taxon>Embryophyta</taxon>
        <taxon>Tracheophyta</taxon>
        <taxon>Spermatophyta</taxon>
        <taxon>Magnoliopsida</taxon>
        <taxon>eudicotyledons</taxon>
        <taxon>Gunneridae</taxon>
        <taxon>Pentapetalae</taxon>
        <taxon>asterids</taxon>
        <taxon>campanulids</taxon>
        <taxon>Asterales</taxon>
        <taxon>Asteraceae</taxon>
        <taxon>Asteroideae</taxon>
        <taxon>Heliantheae alliance</taxon>
        <taxon>Eupatorieae</taxon>
        <taxon>Mikania</taxon>
    </lineage>
</organism>
<evidence type="ECO:0000313" key="7">
    <source>
        <dbReference type="EMBL" id="KAD6453605.1"/>
    </source>
</evidence>
<evidence type="ECO:0000256" key="3">
    <source>
        <dbReference type="ARBA" id="ARBA00023163"/>
    </source>
</evidence>
<dbReference type="EMBL" id="SZYD01000004">
    <property type="protein sequence ID" value="KAD6453605.1"/>
    <property type="molecule type" value="Genomic_DNA"/>
</dbReference>
<dbReference type="Proteomes" id="UP000326396">
    <property type="component" value="Linkage Group LG12"/>
</dbReference>
<evidence type="ECO:0000259" key="6">
    <source>
        <dbReference type="PROSITE" id="PS51005"/>
    </source>
</evidence>
<keyword evidence="4" id="KW-0539">Nucleus</keyword>
<feature type="domain" description="NAC" evidence="6">
    <location>
        <begin position="20"/>
        <end position="181"/>
    </location>
</feature>
<dbReference type="SUPFAM" id="SSF101941">
    <property type="entry name" value="NAC domain"/>
    <property type="match status" value="1"/>
</dbReference>
<dbReference type="InterPro" id="IPR036093">
    <property type="entry name" value="NAC_dom_sf"/>
</dbReference>
<feature type="region of interest" description="Disordered" evidence="5">
    <location>
        <begin position="1"/>
        <end position="22"/>
    </location>
</feature>
<dbReference type="FunFam" id="2.170.150.80:FF:000003">
    <property type="entry name" value="NAC domain-containing protein"/>
    <property type="match status" value="1"/>
</dbReference>
<feature type="region of interest" description="Disordered" evidence="5">
    <location>
        <begin position="338"/>
        <end position="363"/>
    </location>
</feature>
<evidence type="ECO:0000256" key="2">
    <source>
        <dbReference type="ARBA" id="ARBA00023125"/>
    </source>
</evidence>
<dbReference type="Gene3D" id="2.170.150.80">
    <property type="entry name" value="NAC domain"/>
    <property type="match status" value="1"/>
</dbReference>
<feature type="compositionally biased region" description="Polar residues" evidence="5">
    <location>
        <begin position="189"/>
        <end position="209"/>
    </location>
</feature>
<reference evidence="7 8" key="1">
    <citation type="submission" date="2019-05" db="EMBL/GenBank/DDBJ databases">
        <title>Mikania micrantha, genome provides insights into the molecular mechanism of rapid growth.</title>
        <authorList>
            <person name="Liu B."/>
        </authorList>
    </citation>
    <scope>NUCLEOTIDE SEQUENCE [LARGE SCALE GENOMIC DNA]</scope>
    <source>
        <strain evidence="7">NLD-2019</strain>
        <tissue evidence="7">Leaf</tissue>
    </source>
</reference>
<keyword evidence="2" id="KW-0238">DNA-binding</keyword>
<feature type="compositionally biased region" description="Polar residues" evidence="5">
    <location>
        <begin position="7"/>
        <end position="18"/>
    </location>
</feature>
<name>A0A5N6PIY7_9ASTR</name>
<keyword evidence="3" id="KW-0804">Transcription</keyword>
<sequence length="393" mass="45021">MSKDQEQPSLSVNVNGQSKVPPGFRFHPTEEELLHYYLRKKVAFEKIDLDVIREIDLNKLEPWDIQEKCRIGSTPQNDWYFFSHKDKKYPTGTRTNRATAEGFWKATGRDKVIHSSLRRIGMRKTLVFYKGRAPHGQKSDWIMHEYRLDDNTTTTQDYCYGSSLCDSSQEDGWVVCRVFKKKNYHKTVDQSPQRSSSAPSIDSAAQMQSLKKHHDSVHDQFLAFINGRSCKQETDSFSNITTTHDYNHLQQLIMNPINHIPRLDSTSGQLIIGSASFDQDSSFRPHNTVNPVLTKAEPSKDHDHLNNWADVDRLVASQLNGQPQSSKHMYDCYDEPNEGIRFPLANHDDQEPPQLSSMTKPNEAAYTSEIDLYSFAQSSSQSSSPDPFFHLSV</sequence>
<evidence type="ECO:0000313" key="8">
    <source>
        <dbReference type="Proteomes" id="UP000326396"/>
    </source>
</evidence>
<dbReference type="PANTHER" id="PTHR31744">
    <property type="entry name" value="PROTEIN CUP-SHAPED COTYLEDON 2-RELATED"/>
    <property type="match status" value="1"/>
</dbReference>
<gene>
    <name evidence="7" type="ORF">E3N88_08310</name>
</gene>
<dbReference type="OrthoDB" id="1250037at2759"/>
<dbReference type="PANTHER" id="PTHR31744:SF221">
    <property type="entry name" value="NAC DOMAIN-CONTAINING PROTEIN 43-LIKE"/>
    <property type="match status" value="1"/>
</dbReference>
<keyword evidence="8" id="KW-1185">Reference proteome</keyword>
<protein>
    <recommendedName>
        <fullName evidence="6">NAC domain-containing protein</fullName>
    </recommendedName>
</protein>
<accession>A0A5N6PIY7</accession>
<dbReference type="AlphaFoldDB" id="A0A5N6PIY7"/>
<dbReference type="GO" id="GO:0006355">
    <property type="term" value="P:regulation of DNA-templated transcription"/>
    <property type="evidence" value="ECO:0007669"/>
    <property type="project" value="InterPro"/>
</dbReference>
<evidence type="ECO:0000256" key="1">
    <source>
        <dbReference type="ARBA" id="ARBA00023015"/>
    </source>
</evidence>
<feature type="region of interest" description="Disordered" evidence="5">
    <location>
        <begin position="187"/>
        <end position="210"/>
    </location>
</feature>
<evidence type="ECO:0000256" key="4">
    <source>
        <dbReference type="ARBA" id="ARBA00023242"/>
    </source>
</evidence>
<dbReference type="InterPro" id="IPR003441">
    <property type="entry name" value="NAC-dom"/>
</dbReference>
<evidence type="ECO:0000256" key="5">
    <source>
        <dbReference type="SAM" id="MobiDB-lite"/>
    </source>
</evidence>
<dbReference type="PROSITE" id="PS51005">
    <property type="entry name" value="NAC"/>
    <property type="match status" value="1"/>
</dbReference>
<comment type="caution">
    <text evidence="7">The sequence shown here is derived from an EMBL/GenBank/DDBJ whole genome shotgun (WGS) entry which is preliminary data.</text>
</comment>